<dbReference type="AlphaFoldDB" id="A0A2P2IXU5"/>
<dbReference type="EMBL" id="GGEC01005561">
    <property type="protein sequence ID" value="MBW86044.1"/>
    <property type="molecule type" value="Transcribed_RNA"/>
</dbReference>
<name>A0A2P2IXU5_RHIMU</name>
<proteinExistence type="predicted"/>
<accession>A0A2P2IXU5</accession>
<organism evidence="1">
    <name type="scientific">Rhizophora mucronata</name>
    <name type="common">Asiatic mangrove</name>
    <dbReference type="NCBI Taxonomy" id="61149"/>
    <lineage>
        <taxon>Eukaryota</taxon>
        <taxon>Viridiplantae</taxon>
        <taxon>Streptophyta</taxon>
        <taxon>Embryophyta</taxon>
        <taxon>Tracheophyta</taxon>
        <taxon>Spermatophyta</taxon>
        <taxon>Magnoliopsida</taxon>
        <taxon>eudicotyledons</taxon>
        <taxon>Gunneridae</taxon>
        <taxon>Pentapetalae</taxon>
        <taxon>rosids</taxon>
        <taxon>fabids</taxon>
        <taxon>Malpighiales</taxon>
        <taxon>Rhizophoraceae</taxon>
        <taxon>Rhizophora</taxon>
    </lineage>
</organism>
<sequence length="49" mass="5330">MSGCIFCYVTWMDGSVGKGCPSLGVELFPHCPGFQPDETDAFLLVNQTM</sequence>
<reference evidence="1" key="1">
    <citation type="submission" date="2018-02" db="EMBL/GenBank/DDBJ databases">
        <title>Rhizophora mucronata_Transcriptome.</title>
        <authorList>
            <person name="Meera S.P."/>
            <person name="Sreeshan A."/>
            <person name="Augustine A."/>
        </authorList>
    </citation>
    <scope>NUCLEOTIDE SEQUENCE</scope>
    <source>
        <tissue evidence="1">Leaf</tissue>
    </source>
</reference>
<evidence type="ECO:0000313" key="1">
    <source>
        <dbReference type="EMBL" id="MBW86044.1"/>
    </source>
</evidence>
<protein>
    <submittedName>
        <fullName evidence="1">Uncharacterized protein</fullName>
    </submittedName>
</protein>